<dbReference type="Proteomes" id="UP000038009">
    <property type="component" value="Unassembled WGS sequence"/>
</dbReference>
<feature type="compositionally biased region" description="Basic and acidic residues" evidence="1">
    <location>
        <begin position="344"/>
        <end position="360"/>
    </location>
</feature>
<evidence type="ECO:0000313" key="3">
    <source>
        <dbReference type="Proteomes" id="UP000038009"/>
    </source>
</evidence>
<dbReference type="AlphaFoldDB" id="A0A0N0P631"/>
<keyword evidence="3" id="KW-1185">Reference proteome</keyword>
<dbReference type="OMA" id="QYAMEIN"/>
<feature type="compositionally biased region" description="Polar residues" evidence="1">
    <location>
        <begin position="282"/>
        <end position="291"/>
    </location>
</feature>
<sequence length="1088" mass="117285">MGCAMSTGQSASGTPRGDGRVSARQHTTAGSSPSTTTKSNISSPRVEVRERADIHSGVGGVSLSETPLLMEKVGDCTTRPTEPAPFPIAAFTASEAAPRSERVLLNSALRKKRWEKIAPPSSSTALHRSAGGKSKVSTVSEKKISGDGVVVSSPHASDAVHSRSDDIVSIVNPYADACSLLDSDGEDCQDFYPINTNPGRTMRQPLNNEGATPDQYAMEINTPLYAECSIEHQDRRQQQPYFQGADRSPVKESKKSFSATRQHSAVSWRAPPAPPPPHSPRYQKQQEQRSVTALPPFPRSLASQEAAIEVFARPPPPFSVAPNGSAEDARMTPVACQKISAGGDARKPCKRPPERPHVTEEQGLPNLRSILGASPGLAELQSPSPFAQALYPAQPPSAGYTAETPNPSTPLSVTSSLWVPSEPIECRLMANNEEQSASGTLLDGACTSTVADSFPAASAFELMLEQSYTQDKALLYGSFMSEYPAVATVPEPAAVAKIPRPSSALPAVAAHPPVPLFVTNAKPRSPPQDVNDISTIDGDRGRSGAKPPTLERRMENSTAGSAPAGLPFKSLPFPPGIKRGAAPRRSPMNSPMELFLPYSRSLRPQQWQYASVLRRKMEEKLQEKKAVKQPKPATRQKPQQVPTRLSEARARPLVAVTEVHQLPRFAVISTEPEKAAESTVARLGKWLEEEDEGPFASSYFFNDMSTTIPPPTRAKPASMQKATAPLPVKGILVECSPTATPPSAGVRAAEFKVEDAQKKGEETLRPHTIANSTPAVLTREVGNREDKAELEEVALMRTSSLLSAHSIFTEDGLPLLVAHLSDFYKESVSSNGTNSVPSISANMEGSRDRIEATPTMLDGRLVFQGMGYANKPPSNPTTQDARHPPAGRVQPPHWDDPKDVGAALLKPVADRLSLRCCRWSMAIPNSPVVRHQLLLEQRRRLLLEQQLYVRQLRSNDNPANLLPPQPPQSGHPFARNVPQTDASNAAAVGQQQSQQIPPPLPMPPNRSALALAFFTEENPMLSVTHCGTTGQATPQPDIKHGPFVATDRSRNIDFKKVLGFGLGDVPVVESPNWAALQPPKSNGDLEKS</sequence>
<feature type="region of interest" description="Disordered" evidence="1">
    <location>
        <begin position="339"/>
        <end position="370"/>
    </location>
</feature>
<feature type="region of interest" description="Disordered" evidence="1">
    <location>
        <begin position="235"/>
        <end position="291"/>
    </location>
</feature>
<organism evidence="2 3">
    <name type="scientific">Leptomonas seymouri</name>
    <dbReference type="NCBI Taxonomy" id="5684"/>
    <lineage>
        <taxon>Eukaryota</taxon>
        <taxon>Discoba</taxon>
        <taxon>Euglenozoa</taxon>
        <taxon>Kinetoplastea</taxon>
        <taxon>Metakinetoplastina</taxon>
        <taxon>Trypanosomatida</taxon>
        <taxon>Trypanosomatidae</taxon>
        <taxon>Leishmaniinae</taxon>
        <taxon>Leptomonas</taxon>
    </lineage>
</organism>
<accession>A0A0N0P631</accession>
<feature type="region of interest" description="Disordered" evidence="1">
    <location>
        <begin position="955"/>
        <end position="1000"/>
    </location>
</feature>
<comment type="caution">
    <text evidence="2">The sequence shown here is derived from an EMBL/GenBank/DDBJ whole genome shotgun (WGS) entry which is preliminary data.</text>
</comment>
<name>A0A0N0P631_LEPSE</name>
<evidence type="ECO:0000313" key="2">
    <source>
        <dbReference type="EMBL" id="KPI87156.1"/>
    </source>
</evidence>
<proteinExistence type="predicted"/>
<feature type="region of interest" description="Disordered" evidence="1">
    <location>
        <begin position="519"/>
        <end position="588"/>
    </location>
</feature>
<reference evidence="2 3" key="1">
    <citation type="journal article" date="2015" name="PLoS Pathog.">
        <title>Leptomonas seymouri: Adaptations to the Dixenous Life Cycle Analyzed by Genome Sequencing, Transcriptome Profiling and Co-infection with Leishmania donovani.</title>
        <authorList>
            <person name="Kraeva N."/>
            <person name="Butenko A."/>
            <person name="Hlavacova J."/>
            <person name="Kostygov A."/>
            <person name="Myskova J."/>
            <person name="Grybchuk D."/>
            <person name="Lestinova T."/>
            <person name="Votypka J."/>
            <person name="Volf P."/>
            <person name="Opperdoes F."/>
            <person name="Flegontov P."/>
            <person name="Lukes J."/>
            <person name="Yurchenko V."/>
        </authorList>
    </citation>
    <scope>NUCLEOTIDE SEQUENCE [LARGE SCALE GENOMIC DNA]</scope>
    <source>
        <strain evidence="2 3">ATCC 30220</strain>
    </source>
</reference>
<feature type="compositionally biased region" description="Polar residues" evidence="1">
    <location>
        <begin position="1"/>
        <end position="13"/>
    </location>
</feature>
<feature type="region of interest" description="Disordered" evidence="1">
    <location>
        <begin position="116"/>
        <end position="139"/>
    </location>
</feature>
<dbReference type="EMBL" id="LJSK01000100">
    <property type="protein sequence ID" value="KPI87156.1"/>
    <property type="molecule type" value="Genomic_DNA"/>
</dbReference>
<feature type="region of interest" description="Disordered" evidence="1">
    <location>
        <begin position="1"/>
        <end position="68"/>
    </location>
</feature>
<dbReference type="VEuPathDB" id="TriTrypDB:Lsey_0100_0070"/>
<gene>
    <name evidence="2" type="ORF">ABL78_3758</name>
</gene>
<feature type="region of interest" description="Disordered" evidence="1">
    <location>
        <begin position="870"/>
        <end position="895"/>
    </location>
</feature>
<dbReference type="OrthoDB" id="10653129at2759"/>
<evidence type="ECO:0000256" key="1">
    <source>
        <dbReference type="SAM" id="MobiDB-lite"/>
    </source>
</evidence>
<feature type="region of interest" description="Disordered" evidence="1">
    <location>
        <begin position="624"/>
        <end position="646"/>
    </location>
</feature>
<feature type="compositionally biased region" description="Polar residues" evidence="1">
    <location>
        <begin position="256"/>
        <end position="265"/>
    </location>
</feature>
<feature type="compositionally biased region" description="Polar residues" evidence="1">
    <location>
        <begin position="24"/>
        <end position="43"/>
    </location>
</feature>
<protein>
    <submittedName>
        <fullName evidence="2">Uncharacterized protein</fullName>
    </submittedName>
</protein>